<feature type="transmembrane region" description="Helical" evidence="9">
    <location>
        <begin position="303"/>
        <end position="323"/>
    </location>
</feature>
<keyword evidence="4" id="KW-1003">Cell membrane</keyword>
<dbReference type="PANTHER" id="PTHR30047:SF7">
    <property type="entry name" value="HIGH-AFFINITY CHOLINE TRANSPORT PROTEIN"/>
    <property type="match status" value="1"/>
</dbReference>
<dbReference type="STRING" id="161899.CSING_05355"/>
<protein>
    <submittedName>
        <fullName evidence="10">BCCT family transporter</fullName>
    </submittedName>
</protein>
<keyword evidence="6 9" id="KW-1133">Transmembrane helix</keyword>
<feature type="transmembrane region" description="Helical" evidence="9">
    <location>
        <begin position="173"/>
        <end position="199"/>
    </location>
</feature>
<name>A0A0B6F0B8_9CORY</name>
<evidence type="ECO:0000256" key="1">
    <source>
        <dbReference type="ARBA" id="ARBA00004651"/>
    </source>
</evidence>
<feature type="region of interest" description="Disordered" evidence="8">
    <location>
        <begin position="397"/>
        <end position="430"/>
    </location>
</feature>
<evidence type="ECO:0000256" key="2">
    <source>
        <dbReference type="ARBA" id="ARBA00005658"/>
    </source>
</evidence>
<dbReference type="KEGG" id="csx:CSING_05355"/>
<dbReference type="GO" id="GO:0022857">
    <property type="term" value="F:transmembrane transporter activity"/>
    <property type="evidence" value="ECO:0007669"/>
    <property type="project" value="InterPro"/>
</dbReference>
<comment type="similarity">
    <text evidence="2">Belongs to the BCCT transporter (TC 2.A.15) family.</text>
</comment>
<keyword evidence="7 9" id="KW-0472">Membrane</keyword>
<evidence type="ECO:0000256" key="6">
    <source>
        <dbReference type="ARBA" id="ARBA00022989"/>
    </source>
</evidence>
<evidence type="ECO:0000313" key="10">
    <source>
        <dbReference type="EMBL" id="AJI78609.1"/>
    </source>
</evidence>
<dbReference type="EMBL" id="CP010827">
    <property type="protein sequence ID" value="AJI78609.1"/>
    <property type="molecule type" value="Genomic_DNA"/>
</dbReference>
<dbReference type="Proteomes" id="UP000031890">
    <property type="component" value="Chromosome"/>
</dbReference>
<feature type="transmembrane region" description="Helical" evidence="9">
    <location>
        <begin position="55"/>
        <end position="75"/>
    </location>
</feature>
<keyword evidence="5 9" id="KW-0812">Transmembrane</keyword>
<accession>A0A0B6F0B8</accession>
<dbReference type="GO" id="GO:0005886">
    <property type="term" value="C:plasma membrane"/>
    <property type="evidence" value="ECO:0007669"/>
    <property type="project" value="UniProtKB-SubCell"/>
</dbReference>
<proteinExistence type="inferred from homology"/>
<evidence type="ECO:0000256" key="8">
    <source>
        <dbReference type="SAM" id="MobiDB-lite"/>
    </source>
</evidence>
<evidence type="ECO:0000256" key="3">
    <source>
        <dbReference type="ARBA" id="ARBA00022448"/>
    </source>
</evidence>
<reference evidence="10 11" key="1">
    <citation type="journal article" date="2015" name="Genome Announc.">
        <title>Complete Genome Sequence and Annotation of Corynebacterium singulare DSM 44357, Isolated from a Human Semen Specimen.</title>
        <authorList>
            <person name="Merten M."/>
            <person name="Brinkrolf K."/>
            <person name="Albersmeier A."/>
            <person name="Kutter Y."/>
            <person name="Ruckert C."/>
            <person name="Tauch A."/>
        </authorList>
    </citation>
    <scope>NUCLEOTIDE SEQUENCE [LARGE SCALE GENOMIC DNA]</scope>
    <source>
        <strain evidence="10">IBS B52218</strain>
    </source>
</reference>
<feature type="transmembrane region" description="Helical" evidence="9">
    <location>
        <begin position="232"/>
        <end position="251"/>
    </location>
</feature>
<evidence type="ECO:0000256" key="7">
    <source>
        <dbReference type="ARBA" id="ARBA00023136"/>
    </source>
</evidence>
<dbReference type="HOGENOM" id="CLU_010118_4_0_11"/>
<evidence type="ECO:0000256" key="5">
    <source>
        <dbReference type="ARBA" id="ARBA00022692"/>
    </source>
</evidence>
<evidence type="ECO:0000256" key="9">
    <source>
        <dbReference type="SAM" id="Phobius"/>
    </source>
</evidence>
<dbReference type="InterPro" id="IPR000060">
    <property type="entry name" value="BCCT_transptr"/>
</dbReference>
<feature type="transmembrane region" description="Helical" evidence="9">
    <location>
        <begin position="135"/>
        <end position="161"/>
    </location>
</feature>
<evidence type="ECO:0000256" key="4">
    <source>
        <dbReference type="ARBA" id="ARBA00022475"/>
    </source>
</evidence>
<feature type="transmembrane region" description="Helical" evidence="9">
    <location>
        <begin position="87"/>
        <end position="115"/>
    </location>
</feature>
<dbReference type="PANTHER" id="PTHR30047">
    <property type="entry name" value="HIGH-AFFINITY CHOLINE TRANSPORT PROTEIN-RELATED"/>
    <property type="match status" value="1"/>
</dbReference>
<sequence>MCEVTSCVWLEWMDFPNLTQGRHLGGTAATLGIGALQIGRGVEIVSGWSATGNTAAMVIIIVLSIATIFSAVSGVSRGIRWLSNINLVLALGLAIFFFVVGPTAFLANMLPSVIIEYLDEMPNMLSANMGQGEDMVSFLSSWTTFYWAWWVSWAPFVGVFVAKISRGRTIRQYILGVLLIPSAIIVCAFTILGGTTIWLQRRDGDIAPDGTIDSMPPAEDIFFTVLDHLPGAQIMAPLVLVMLIVFFITTADSASVVNSQLTQRGNPAPKPAVTIFWVICMAGIAVVILLAGGRNALQGLQNLITVTALPFAVIIVLMCIALVRELRHDPAAIRTFYEDQAVSNAILHGVREHGDNFALAIQPTDDDSKYATGAEFDSTAAEVTEWYARTDEEGHAVGYDYETGEYTDDDPTVKDGESLATSTEDDSDAL</sequence>
<organism evidence="10 11">
    <name type="scientific">Corynebacterium singulare</name>
    <dbReference type="NCBI Taxonomy" id="161899"/>
    <lineage>
        <taxon>Bacteria</taxon>
        <taxon>Bacillati</taxon>
        <taxon>Actinomycetota</taxon>
        <taxon>Actinomycetes</taxon>
        <taxon>Mycobacteriales</taxon>
        <taxon>Corynebacteriaceae</taxon>
        <taxon>Corynebacterium</taxon>
    </lineage>
</organism>
<comment type="subcellular location">
    <subcellularLocation>
        <location evidence="1">Cell membrane</location>
        <topology evidence="1">Multi-pass membrane protein</topology>
    </subcellularLocation>
</comment>
<dbReference type="AlphaFoldDB" id="A0A0B6F0B8"/>
<evidence type="ECO:0000313" key="11">
    <source>
        <dbReference type="Proteomes" id="UP000031890"/>
    </source>
</evidence>
<keyword evidence="3" id="KW-0813">Transport</keyword>
<feature type="transmembrane region" description="Helical" evidence="9">
    <location>
        <begin position="272"/>
        <end position="291"/>
    </location>
</feature>
<gene>
    <name evidence="10" type="primary">opuD2</name>
    <name evidence="10" type="ORF">CSING_05355</name>
</gene>
<dbReference type="Pfam" id="PF02028">
    <property type="entry name" value="BCCT"/>
    <property type="match status" value="1"/>
</dbReference>